<keyword evidence="2" id="KW-1185">Reference proteome</keyword>
<dbReference type="PANTHER" id="PTHR36166:SF1">
    <property type="entry name" value="SRPBCC DOMAIN-CONTAINING PROTEIN"/>
    <property type="match status" value="1"/>
</dbReference>
<comment type="caution">
    <text evidence="1">The sequence shown here is derived from an EMBL/GenBank/DDBJ whole genome shotgun (WGS) entry which is preliminary data.</text>
</comment>
<reference evidence="1" key="1">
    <citation type="submission" date="2021-02" db="EMBL/GenBank/DDBJ databases">
        <title>Genome sequence Cadophora malorum strain M34.</title>
        <authorList>
            <person name="Stefanovic E."/>
            <person name="Vu D."/>
            <person name="Scully C."/>
            <person name="Dijksterhuis J."/>
            <person name="Roader J."/>
            <person name="Houbraken J."/>
        </authorList>
    </citation>
    <scope>NUCLEOTIDE SEQUENCE</scope>
    <source>
        <strain evidence="1">M34</strain>
    </source>
</reference>
<name>A0A8H7W6F6_9HELO</name>
<dbReference type="Proteomes" id="UP000664132">
    <property type="component" value="Unassembled WGS sequence"/>
</dbReference>
<dbReference type="OrthoDB" id="509124at2759"/>
<sequence>MKPVVTHVRISASPEMVRAKFLDFPSLEIYKPTFMQSVTLVDQTKTPSELIPGDKLICILDGRRLEATVATNTASCFCWTGTLLKVLHGVHTFRFESAENGQATDFFNEETFTGPLSWMLDDAFLARRMGVRAQLVKNYEGFNEDFKRWVESSRASGSP</sequence>
<dbReference type="Pfam" id="PF10604">
    <property type="entry name" value="Polyketide_cyc2"/>
    <property type="match status" value="1"/>
</dbReference>
<evidence type="ECO:0000313" key="1">
    <source>
        <dbReference type="EMBL" id="KAG4417072.1"/>
    </source>
</evidence>
<evidence type="ECO:0000313" key="2">
    <source>
        <dbReference type="Proteomes" id="UP000664132"/>
    </source>
</evidence>
<dbReference type="AlphaFoldDB" id="A0A8H7W6F6"/>
<gene>
    <name evidence="1" type="ORF">IFR04_009778</name>
</gene>
<dbReference type="SUPFAM" id="SSF55961">
    <property type="entry name" value="Bet v1-like"/>
    <property type="match status" value="1"/>
</dbReference>
<dbReference type="EMBL" id="JAFJYH010000165">
    <property type="protein sequence ID" value="KAG4417072.1"/>
    <property type="molecule type" value="Genomic_DNA"/>
</dbReference>
<dbReference type="PANTHER" id="PTHR36166">
    <property type="entry name" value="CHROMOSOME 9, WHOLE GENOME SHOTGUN SEQUENCE"/>
    <property type="match status" value="1"/>
</dbReference>
<organism evidence="1 2">
    <name type="scientific">Cadophora malorum</name>
    <dbReference type="NCBI Taxonomy" id="108018"/>
    <lineage>
        <taxon>Eukaryota</taxon>
        <taxon>Fungi</taxon>
        <taxon>Dikarya</taxon>
        <taxon>Ascomycota</taxon>
        <taxon>Pezizomycotina</taxon>
        <taxon>Leotiomycetes</taxon>
        <taxon>Helotiales</taxon>
        <taxon>Ploettnerulaceae</taxon>
        <taxon>Cadophora</taxon>
    </lineage>
</organism>
<dbReference type="InterPro" id="IPR019587">
    <property type="entry name" value="Polyketide_cyclase/dehydratase"/>
</dbReference>
<proteinExistence type="predicted"/>
<dbReference type="InterPro" id="IPR023393">
    <property type="entry name" value="START-like_dom_sf"/>
</dbReference>
<protein>
    <submittedName>
        <fullName evidence="1">Uncharacterized protein</fullName>
    </submittedName>
</protein>
<accession>A0A8H7W6F6</accession>
<dbReference type="Gene3D" id="3.30.530.20">
    <property type="match status" value="1"/>
</dbReference>
<dbReference type="CDD" id="cd07822">
    <property type="entry name" value="SRPBCC_4"/>
    <property type="match status" value="1"/>
</dbReference>